<dbReference type="Proteomes" id="UP000291343">
    <property type="component" value="Unassembled WGS sequence"/>
</dbReference>
<dbReference type="SMART" id="SM00184">
    <property type="entry name" value="RING"/>
    <property type="match status" value="1"/>
</dbReference>
<evidence type="ECO:0000256" key="2">
    <source>
        <dbReference type="ARBA" id="ARBA00022833"/>
    </source>
</evidence>
<comment type="caution">
    <text evidence="6">The sequence shown here is derived from an EMBL/GenBank/DDBJ whole genome shotgun (WGS) entry which is preliminary data.</text>
</comment>
<evidence type="ECO:0000256" key="3">
    <source>
        <dbReference type="PROSITE-ProRule" id="PRU00175"/>
    </source>
</evidence>
<name>A0A482XT51_LAOST</name>
<dbReference type="PROSITE" id="PS50089">
    <property type="entry name" value="ZF_RING_2"/>
    <property type="match status" value="1"/>
</dbReference>
<dbReference type="InterPro" id="IPR001841">
    <property type="entry name" value="Znf_RING"/>
</dbReference>
<feature type="transmembrane region" description="Helical" evidence="4">
    <location>
        <begin position="6"/>
        <end position="32"/>
    </location>
</feature>
<dbReference type="Gene3D" id="3.30.40.10">
    <property type="entry name" value="Zinc/RING finger domain, C3HC4 (zinc finger)"/>
    <property type="match status" value="1"/>
</dbReference>
<evidence type="ECO:0000256" key="4">
    <source>
        <dbReference type="SAM" id="Phobius"/>
    </source>
</evidence>
<dbReference type="InParanoid" id="A0A482XT51"/>
<keyword evidence="4" id="KW-0472">Membrane</keyword>
<keyword evidence="1 3" id="KW-0863">Zinc-finger</keyword>
<feature type="transmembrane region" description="Helical" evidence="4">
    <location>
        <begin position="44"/>
        <end position="63"/>
    </location>
</feature>
<gene>
    <name evidence="6" type="ORF">LSTR_LSTR012458</name>
</gene>
<evidence type="ECO:0000313" key="6">
    <source>
        <dbReference type="EMBL" id="RZF49193.1"/>
    </source>
</evidence>
<keyword evidence="4" id="KW-1133">Transmembrane helix</keyword>
<keyword evidence="1 3" id="KW-0479">Metal-binding</keyword>
<evidence type="ECO:0000256" key="1">
    <source>
        <dbReference type="ARBA" id="ARBA00022771"/>
    </source>
</evidence>
<feature type="transmembrane region" description="Helical" evidence="4">
    <location>
        <begin position="83"/>
        <end position="110"/>
    </location>
</feature>
<keyword evidence="2" id="KW-0862">Zinc</keyword>
<accession>A0A482XT51</accession>
<proteinExistence type="predicted"/>
<sequence>MIETIWNLLCVSTWIVTNCLKTVYCAIALSVWTGEKIVSIAKYVLTNFTNALAAILSALSILYNDFQYFAGDIAGLFSIANNLSLGTLQSICDIVISVMNFSLSIINSFTGAISICKQQLLNFIHLLKDSLILIGNTALICIQFIPVVIFYLISLGVMGFSRSTQEIWSIINHFLSTPIEAVFGLAICCTISWVIHKNWSVIVRKILKAYHNSLGYSKHVMNYTLATSKSILITNMTRIISYLIELRKTRLNKKRTGKSHGKHCVVCLDDEANVIIIPCRHLCLCYSCSMKTSTHANFTCPICRKVIGNYMRVFT</sequence>
<dbReference type="GO" id="GO:0061630">
    <property type="term" value="F:ubiquitin protein ligase activity"/>
    <property type="evidence" value="ECO:0007669"/>
    <property type="project" value="TreeGrafter"/>
</dbReference>
<keyword evidence="4" id="KW-0812">Transmembrane</keyword>
<dbReference type="InterPro" id="IPR013083">
    <property type="entry name" value="Znf_RING/FYVE/PHD"/>
</dbReference>
<keyword evidence="7" id="KW-1185">Reference proteome</keyword>
<organism evidence="6 7">
    <name type="scientific">Laodelphax striatellus</name>
    <name type="common">Small brown planthopper</name>
    <name type="synonym">Delphax striatella</name>
    <dbReference type="NCBI Taxonomy" id="195883"/>
    <lineage>
        <taxon>Eukaryota</taxon>
        <taxon>Metazoa</taxon>
        <taxon>Ecdysozoa</taxon>
        <taxon>Arthropoda</taxon>
        <taxon>Hexapoda</taxon>
        <taxon>Insecta</taxon>
        <taxon>Pterygota</taxon>
        <taxon>Neoptera</taxon>
        <taxon>Paraneoptera</taxon>
        <taxon>Hemiptera</taxon>
        <taxon>Auchenorrhyncha</taxon>
        <taxon>Fulgoroidea</taxon>
        <taxon>Delphacidae</taxon>
        <taxon>Criomorphinae</taxon>
        <taxon>Laodelphax</taxon>
    </lineage>
</organism>
<feature type="transmembrane region" description="Helical" evidence="4">
    <location>
        <begin position="131"/>
        <end position="153"/>
    </location>
</feature>
<dbReference type="GO" id="GO:0016567">
    <property type="term" value="P:protein ubiquitination"/>
    <property type="evidence" value="ECO:0007669"/>
    <property type="project" value="TreeGrafter"/>
</dbReference>
<protein>
    <recommendedName>
        <fullName evidence="5">RING-type domain-containing protein</fullName>
    </recommendedName>
</protein>
<dbReference type="AlphaFoldDB" id="A0A482XT51"/>
<dbReference type="OrthoDB" id="1711136at2759"/>
<dbReference type="EMBL" id="QKKF02000368">
    <property type="protein sequence ID" value="RZF49193.1"/>
    <property type="molecule type" value="Genomic_DNA"/>
</dbReference>
<dbReference type="SUPFAM" id="SSF57850">
    <property type="entry name" value="RING/U-box"/>
    <property type="match status" value="1"/>
</dbReference>
<dbReference type="PANTHER" id="PTHR22696">
    <property type="entry name" value="E3 UBIQUITIN-PROTEIN LIGASE RNF26"/>
    <property type="match status" value="1"/>
</dbReference>
<dbReference type="GO" id="GO:0006511">
    <property type="term" value="P:ubiquitin-dependent protein catabolic process"/>
    <property type="evidence" value="ECO:0007669"/>
    <property type="project" value="TreeGrafter"/>
</dbReference>
<dbReference type="STRING" id="195883.A0A482XT51"/>
<feature type="transmembrane region" description="Helical" evidence="4">
    <location>
        <begin position="173"/>
        <end position="195"/>
    </location>
</feature>
<reference evidence="6 7" key="1">
    <citation type="journal article" date="2017" name="Gigascience">
        <title>Genome sequence of the small brown planthopper, Laodelphax striatellus.</title>
        <authorList>
            <person name="Zhu J."/>
            <person name="Jiang F."/>
            <person name="Wang X."/>
            <person name="Yang P."/>
            <person name="Bao Y."/>
            <person name="Zhao W."/>
            <person name="Wang W."/>
            <person name="Lu H."/>
            <person name="Wang Q."/>
            <person name="Cui N."/>
            <person name="Li J."/>
            <person name="Chen X."/>
            <person name="Luo L."/>
            <person name="Yu J."/>
            <person name="Kang L."/>
            <person name="Cui F."/>
        </authorList>
    </citation>
    <scope>NUCLEOTIDE SEQUENCE [LARGE SCALE GENOMIC DNA]</scope>
    <source>
        <strain evidence="6">Lst14</strain>
    </source>
</reference>
<dbReference type="PANTHER" id="PTHR22696:SF1">
    <property type="entry name" value="E3 UBIQUITIN-PROTEIN LIGASE RNF26"/>
    <property type="match status" value="1"/>
</dbReference>
<evidence type="ECO:0000313" key="7">
    <source>
        <dbReference type="Proteomes" id="UP000291343"/>
    </source>
</evidence>
<evidence type="ECO:0000259" key="5">
    <source>
        <dbReference type="PROSITE" id="PS50089"/>
    </source>
</evidence>
<dbReference type="Pfam" id="PF13920">
    <property type="entry name" value="zf-C3HC4_3"/>
    <property type="match status" value="1"/>
</dbReference>
<dbReference type="GO" id="GO:0008270">
    <property type="term" value="F:zinc ion binding"/>
    <property type="evidence" value="ECO:0007669"/>
    <property type="project" value="UniProtKB-KW"/>
</dbReference>
<feature type="domain" description="RING-type" evidence="5">
    <location>
        <begin position="264"/>
        <end position="304"/>
    </location>
</feature>